<sequence length="357" mass="42403">MTDKKLIELINRINVLKENTDLKSTDFYFPIEISYYFTDILITLPYPTCNKDTCHFPSVCNNEKCDSSDYKILKDVTTRTFYMKCEKCNEEFRNNDKFECVDKHRNKLVLNNSIYYIFHPLLKVELNCIFKNMNLPYQIQNDSETFFIKENKLYRKEIKGKITYSWDELPAFKKAPKIEELTQIVREEYARRIKYFLERCNNRKKMCRSCHLNKKKEEICLLKIFSEISNGQAHPHSGDEFGDFVFPQQFSYGLENIIGIVKSFGTEPKSKGENFLGVLFRKLTYKNSEHLLEQFFQLSLDDSVRFVMVVSGRVIESRLESALIEIARWKQKKVVIIKPKDLISILYYYFTTVINKE</sequence>
<name>A0A0F9KLQ2_9ZZZZ</name>
<dbReference type="AlphaFoldDB" id="A0A0F9KLQ2"/>
<dbReference type="EMBL" id="LAZR01014724">
    <property type="protein sequence ID" value="KKM16210.1"/>
    <property type="molecule type" value="Genomic_DNA"/>
</dbReference>
<comment type="caution">
    <text evidence="1">The sequence shown here is derived from an EMBL/GenBank/DDBJ whole genome shotgun (WGS) entry which is preliminary data.</text>
</comment>
<reference evidence="1" key="1">
    <citation type="journal article" date="2015" name="Nature">
        <title>Complex archaea that bridge the gap between prokaryotes and eukaryotes.</title>
        <authorList>
            <person name="Spang A."/>
            <person name="Saw J.H."/>
            <person name="Jorgensen S.L."/>
            <person name="Zaremba-Niedzwiedzka K."/>
            <person name="Martijn J."/>
            <person name="Lind A.E."/>
            <person name="van Eijk R."/>
            <person name="Schleper C."/>
            <person name="Guy L."/>
            <person name="Ettema T.J."/>
        </authorList>
    </citation>
    <scope>NUCLEOTIDE SEQUENCE</scope>
</reference>
<proteinExistence type="predicted"/>
<evidence type="ECO:0000313" key="1">
    <source>
        <dbReference type="EMBL" id="KKM16210.1"/>
    </source>
</evidence>
<accession>A0A0F9KLQ2</accession>
<gene>
    <name evidence="1" type="ORF">LCGC14_1688120</name>
</gene>
<protein>
    <submittedName>
        <fullName evidence="1">Uncharacterized protein</fullName>
    </submittedName>
</protein>
<organism evidence="1">
    <name type="scientific">marine sediment metagenome</name>
    <dbReference type="NCBI Taxonomy" id="412755"/>
    <lineage>
        <taxon>unclassified sequences</taxon>
        <taxon>metagenomes</taxon>
        <taxon>ecological metagenomes</taxon>
    </lineage>
</organism>